<reference evidence="5" key="1">
    <citation type="submission" date="2020-10" db="EMBL/GenBank/DDBJ databases">
        <authorList>
            <person name="Gilroy R."/>
        </authorList>
    </citation>
    <scope>NUCLEOTIDE SEQUENCE</scope>
    <source>
        <strain evidence="5">ChiGjej1B1-1684</strain>
    </source>
</reference>
<feature type="domain" description="Baseplate protein J-like barrel" evidence="2">
    <location>
        <begin position="94"/>
        <end position="173"/>
    </location>
</feature>
<proteinExistence type="inferred from homology"/>
<dbReference type="AlphaFoldDB" id="A0A9D1LY61"/>
<feature type="domain" description="Baseplate J-like C-terminal" evidence="4">
    <location>
        <begin position="271"/>
        <end position="343"/>
    </location>
</feature>
<dbReference type="Pfam" id="PF04865">
    <property type="entry name" value="Baseplate_J"/>
    <property type="match status" value="1"/>
</dbReference>
<comment type="caution">
    <text evidence="5">The sequence shown here is derived from an EMBL/GenBank/DDBJ whole genome shotgun (WGS) entry which is preliminary data.</text>
</comment>
<dbReference type="Pfam" id="PF26079">
    <property type="entry name" value="Baseplate_J_C"/>
    <property type="match status" value="1"/>
</dbReference>
<dbReference type="InterPro" id="IPR052399">
    <property type="entry name" value="Phage_Baseplate_Assmbl_Protein"/>
</dbReference>
<dbReference type="InterPro" id="IPR058531">
    <property type="entry name" value="Baseplate_J_M"/>
</dbReference>
<dbReference type="Pfam" id="PF26078">
    <property type="entry name" value="Baseplate_J_M"/>
    <property type="match status" value="1"/>
</dbReference>
<organism evidence="5 6">
    <name type="scientific">Candidatus Limousia pullorum</name>
    <dbReference type="NCBI Taxonomy" id="2840860"/>
    <lineage>
        <taxon>Bacteria</taxon>
        <taxon>Bacillati</taxon>
        <taxon>Bacillota</taxon>
        <taxon>Clostridia</taxon>
        <taxon>Eubacteriales</taxon>
        <taxon>Oscillospiraceae</taxon>
        <taxon>Oscillospiraceae incertae sedis</taxon>
        <taxon>Candidatus Limousia</taxon>
    </lineage>
</organism>
<protein>
    <submittedName>
        <fullName evidence="5">Baseplate J/gp47 family protein</fullName>
    </submittedName>
</protein>
<feature type="domain" description="Baseplate J-like central" evidence="3">
    <location>
        <begin position="194"/>
        <end position="263"/>
    </location>
</feature>
<dbReference type="PANTHER" id="PTHR37829">
    <property type="entry name" value="PHAGE-LIKE ELEMENT PBSX PROTEIN XKDT"/>
    <property type="match status" value="1"/>
</dbReference>
<evidence type="ECO:0000313" key="5">
    <source>
        <dbReference type="EMBL" id="HIU50146.1"/>
    </source>
</evidence>
<sequence length="354" mass="38225">MSEEYSKVLERMRNEYYRQTGMFPDENSDIQIKMKILAGELHALGVNIDWLKRQLNPETADGEYLNYHGSKLGLTRKPPAKASGTVRFYTGGELFSDYVIKAGTLVSTSGKNPVRFETTEAVILSAGADYADAKVRAVEGGSSGNVNTGEVSVMVSLLQPVSKVTNLSKFTGGTDEESDEDFRSRIVAAQGFPATGTNAAYYEKLALSVAGVGAAYVSPKRRGKGTVDIFILPNGAVEESQVLENLEALVLQERELGVDVDVLTATSVQGSVTVTIYPDEGYTFDTVKTNCSEAVQRKVSNLTIGEDLKLSDIGDALYHAQGVYDYKFDSSSSNITAGENRIITGVTLTMKEGV</sequence>
<evidence type="ECO:0000259" key="3">
    <source>
        <dbReference type="Pfam" id="PF26078"/>
    </source>
</evidence>
<comment type="similarity">
    <text evidence="1">Belongs to the Mu gp47/PBSX XkdT family.</text>
</comment>
<evidence type="ECO:0000259" key="2">
    <source>
        <dbReference type="Pfam" id="PF04865"/>
    </source>
</evidence>
<dbReference type="PANTHER" id="PTHR37829:SF3">
    <property type="entry name" value="PROTEIN JAYE-RELATED"/>
    <property type="match status" value="1"/>
</dbReference>
<name>A0A9D1LY61_9FIRM</name>
<dbReference type="InterPro" id="IPR058530">
    <property type="entry name" value="Baseplate_J-like_C"/>
</dbReference>
<dbReference type="Proteomes" id="UP000824118">
    <property type="component" value="Unassembled WGS sequence"/>
</dbReference>
<evidence type="ECO:0000313" key="6">
    <source>
        <dbReference type="Proteomes" id="UP000824118"/>
    </source>
</evidence>
<accession>A0A9D1LY61</accession>
<dbReference type="EMBL" id="DVNG01000058">
    <property type="protein sequence ID" value="HIU50146.1"/>
    <property type="molecule type" value="Genomic_DNA"/>
</dbReference>
<reference evidence="5" key="2">
    <citation type="journal article" date="2021" name="PeerJ">
        <title>Extensive microbial diversity within the chicken gut microbiome revealed by metagenomics and culture.</title>
        <authorList>
            <person name="Gilroy R."/>
            <person name="Ravi A."/>
            <person name="Getino M."/>
            <person name="Pursley I."/>
            <person name="Horton D.L."/>
            <person name="Alikhan N.F."/>
            <person name="Baker D."/>
            <person name="Gharbi K."/>
            <person name="Hall N."/>
            <person name="Watson M."/>
            <person name="Adriaenssens E.M."/>
            <person name="Foster-Nyarko E."/>
            <person name="Jarju S."/>
            <person name="Secka A."/>
            <person name="Antonio M."/>
            <person name="Oren A."/>
            <person name="Chaudhuri R.R."/>
            <person name="La Ragione R."/>
            <person name="Hildebrand F."/>
            <person name="Pallen M.J."/>
        </authorList>
    </citation>
    <scope>NUCLEOTIDE SEQUENCE</scope>
    <source>
        <strain evidence="5">ChiGjej1B1-1684</strain>
    </source>
</reference>
<gene>
    <name evidence="5" type="ORF">IAD22_03945</name>
</gene>
<evidence type="ECO:0000256" key="1">
    <source>
        <dbReference type="ARBA" id="ARBA00038087"/>
    </source>
</evidence>
<dbReference type="InterPro" id="IPR006949">
    <property type="entry name" value="Barrel_Baseplate_J-like"/>
</dbReference>
<evidence type="ECO:0000259" key="4">
    <source>
        <dbReference type="Pfam" id="PF26079"/>
    </source>
</evidence>